<dbReference type="SUPFAM" id="SSF48452">
    <property type="entry name" value="TPR-like"/>
    <property type="match status" value="1"/>
</dbReference>
<dbReference type="VEuPathDB" id="FungiDB:H310_07964"/>
<evidence type="ECO:0008006" key="9">
    <source>
        <dbReference type="Google" id="ProtNLM"/>
    </source>
</evidence>
<feature type="region of interest" description="Disordered" evidence="6">
    <location>
        <begin position="405"/>
        <end position="425"/>
    </location>
</feature>
<evidence type="ECO:0000256" key="1">
    <source>
        <dbReference type="ARBA" id="ARBA00004123"/>
    </source>
</evidence>
<reference evidence="7 8" key="1">
    <citation type="submission" date="2018-08" db="EMBL/GenBank/DDBJ databases">
        <title>Aphanomyces genome sequencing and annotation.</title>
        <authorList>
            <person name="Minardi D."/>
            <person name="Oidtmann B."/>
            <person name="Van Der Giezen M."/>
            <person name="Studholme D.J."/>
        </authorList>
    </citation>
    <scope>NUCLEOTIDE SEQUENCE [LARGE SCALE GENOMIC DNA]</scope>
    <source>
        <strain evidence="7 8">NJM0002</strain>
    </source>
</reference>
<dbReference type="AlphaFoldDB" id="A0A418B733"/>
<comment type="caution">
    <text evidence="7">The sequence shown here is derived from an EMBL/GenBank/DDBJ whole genome shotgun (WGS) entry which is preliminary data.</text>
</comment>
<dbReference type="InterPro" id="IPR011990">
    <property type="entry name" value="TPR-like_helical_dom_sf"/>
</dbReference>
<evidence type="ECO:0000256" key="3">
    <source>
        <dbReference type="ARBA" id="ARBA00022737"/>
    </source>
</evidence>
<comment type="subcellular location">
    <subcellularLocation>
        <location evidence="1">Nucleus</location>
    </subcellularLocation>
</comment>
<evidence type="ECO:0000256" key="5">
    <source>
        <dbReference type="ARBA" id="ARBA00023242"/>
    </source>
</evidence>
<keyword evidence="4" id="KW-0508">mRNA splicing</keyword>
<dbReference type="GO" id="GO:0008380">
    <property type="term" value="P:RNA splicing"/>
    <property type="evidence" value="ECO:0007669"/>
    <property type="project" value="UniProtKB-KW"/>
</dbReference>
<keyword evidence="3" id="KW-0677">Repeat</keyword>
<evidence type="ECO:0000313" key="7">
    <source>
        <dbReference type="EMBL" id="RHY33969.1"/>
    </source>
</evidence>
<keyword evidence="2" id="KW-0507">mRNA processing</keyword>
<dbReference type="GO" id="GO:0006397">
    <property type="term" value="P:mRNA processing"/>
    <property type="evidence" value="ECO:0007669"/>
    <property type="project" value="UniProtKB-KW"/>
</dbReference>
<proteinExistence type="predicted"/>
<dbReference type="PANTHER" id="PTHR17204:SF25">
    <property type="entry name" value="RRM DOMAIN-CONTAINING PROTEIN"/>
    <property type="match status" value="1"/>
</dbReference>
<dbReference type="Gene3D" id="1.25.40.10">
    <property type="entry name" value="Tetratricopeptide repeat domain"/>
    <property type="match status" value="1"/>
</dbReference>
<protein>
    <recommendedName>
        <fullName evidence="9">Suppressor of forked domain-containing protein</fullName>
    </recommendedName>
</protein>
<gene>
    <name evidence="7" type="ORF">DYB32_001239</name>
</gene>
<dbReference type="Proteomes" id="UP000285060">
    <property type="component" value="Unassembled WGS sequence"/>
</dbReference>
<organism evidence="7 8">
    <name type="scientific">Aphanomyces invadans</name>
    <dbReference type="NCBI Taxonomy" id="157072"/>
    <lineage>
        <taxon>Eukaryota</taxon>
        <taxon>Sar</taxon>
        <taxon>Stramenopiles</taxon>
        <taxon>Oomycota</taxon>
        <taxon>Saprolegniomycetes</taxon>
        <taxon>Saprolegniales</taxon>
        <taxon>Verrucalvaceae</taxon>
        <taxon>Aphanomyces</taxon>
    </lineage>
</organism>
<sequence>MQAVCKSCENPNDYNLHLAAITELSSSPVFASQLEQQFERFHKAFPLSLELWLQYIELRPEKLVESFDDYLLPALYYKYVEDVEDDPQGEERWSVVLRALGSHWSECENVYQLYRDFLKNSISDPTTLNARLRASYQGQLASPYFEGSDRVLSEYRAWSQYQEKPTDFTNEQDSIQRRLHAASSLLAKMQRFERDLDRVNTADTSALQALWFEYVGFVISRVTTLGCGIVISVLERSVAAVCMSADLWSRYLAFLRDKRMSTLAVAKRAVRNAAVGNWTMGRCCLLMYESKCTFDVLKTGLHPKWIEIWDEILTHRGHEWTCWQTCIAECVRMGGSVAEVRSYYSRGVTEVKDYPVALAEAWVLFEREMSEHVRFWVEAKGIYDKLVQQYHASVYVPAHAPEEATKPSKKRLADGPAVGDFPKGRQDAATKAARQVEYKKQRLLDDSNHMTVFLCELNKAVTKEDLLELFAPVRAARSVC</sequence>
<keyword evidence="5" id="KW-0539">Nucleus</keyword>
<name>A0A418B733_9STRA</name>
<dbReference type="EMBL" id="QUSY01000049">
    <property type="protein sequence ID" value="RHY33969.1"/>
    <property type="molecule type" value="Genomic_DNA"/>
</dbReference>
<keyword evidence="8" id="KW-1185">Reference proteome</keyword>
<evidence type="ECO:0000256" key="4">
    <source>
        <dbReference type="ARBA" id="ARBA00023187"/>
    </source>
</evidence>
<dbReference type="PANTHER" id="PTHR17204">
    <property type="entry name" value="PRE-MRNA PROCESSING PROTEIN PRP39-RELATED"/>
    <property type="match status" value="1"/>
</dbReference>
<accession>A0A418B733</accession>
<evidence type="ECO:0000313" key="8">
    <source>
        <dbReference type="Proteomes" id="UP000285060"/>
    </source>
</evidence>
<evidence type="ECO:0000256" key="2">
    <source>
        <dbReference type="ARBA" id="ARBA00022664"/>
    </source>
</evidence>
<dbReference type="GO" id="GO:0005634">
    <property type="term" value="C:nucleus"/>
    <property type="evidence" value="ECO:0007669"/>
    <property type="project" value="UniProtKB-SubCell"/>
</dbReference>
<evidence type="ECO:0000256" key="6">
    <source>
        <dbReference type="SAM" id="MobiDB-lite"/>
    </source>
</evidence>